<dbReference type="Pfam" id="PF08028">
    <property type="entry name" value="Acyl-CoA_dh_2"/>
    <property type="match status" value="1"/>
</dbReference>
<dbReference type="Gene3D" id="1.10.540.10">
    <property type="entry name" value="Acyl-CoA dehydrogenase/oxidase, N-terminal domain"/>
    <property type="match status" value="1"/>
</dbReference>
<dbReference type="InterPro" id="IPR009100">
    <property type="entry name" value="AcylCoA_DH/oxidase_NM_dom_sf"/>
</dbReference>
<dbReference type="AlphaFoldDB" id="C6B8V8"/>
<keyword evidence="3" id="KW-0614">Plasmid</keyword>
<dbReference type="KEGG" id="rlg:Rleg_5530"/>
<proteinExistence type="predicted"/>
<dbReference type="InterPro" id="IPR036250">
    <property type="entry name" value="AcylCo_DH-like_C"/>
</dbReference>
<dbReference type="PANTHER" id="PTHR43884:SF25">
    <property type="entry name" value="ACYL-COA DEHYDROGENASE YDBM-RELATED"/>
    <property type="match status" value="1"/>
</dbReference>
<dbReference type="EMBL" id="CP001625">
    <property type="protein sequence ID" value="ACS60346.1"/>
    <property type="molecule type" value="Genomic_DNA"/>
</dbReference>
<dbReference type="Gene3D" id="2.40.110.10">
    <property type="entry name" value="Butyryl-CoA Dehydrogenase, subunit A, domain 2"/>
    <property type="match status" value="1"/>
</dbReference>
<sequence length="433" mass="46929">MNMTMKLSEHSVASNVLESPYSSAIGRSIRQKAADLAPLLRREALEGEKLGALTHESLQALSDIGAFRLTLPIDFGGYALGARDVVEIVSEIGRGDGAAGWMVFVAGGLRNIISFPDEAVQEIFDDGQSWVGPLAAGASIFATKVGSARRVEGGWMVSGSWHFGSGCKHAKWIAVGVDYECAPGQTSRAMAILSAKQVTIIDNWHVMGMKATSSNSLTVDEEQFVPDRRFMDMREFPLRMDETRRRYSGLASKFGARGLMLLTNLTHMAIVLGMARGALECYVEMVKKQQPFNLPYPRVAEMASTQVCAGKAFAMIKMAEAVAYRNADILDRHAVEGIEITAEQEQAMTMEAVYATNSLDGVLSMLQISVGSTTANETNPVQRFARDVRVALLHGAVRLDPTAENFGRLLMGIDPFPMFAGGLPDRSKQAPAA</sequence>
<dbReference type="InterPro" id="IPR013107">
    <property type="entry name" value="Acyl-CoA_DH_C"/>
</dbReference>
<dbReference type="PIRSF" id="PIRSF016578">
    <property type="entry name" value="HsaA"/>
    <property type="match status" value="1"/>
</dbReference>
<dbReference type="PANTHER" id="PTHR43884">
    <property type="entry name" value="ACYL-COA DEHYDROGENASE"/>
    <property type="match status" value="1"/>
</dbReference>
<dbReference type="GO" id="GO:0003995">
    <property type="term" value="F:acyl-CoA dehydrogenase activity"/>
    <property type="evidence" value="ECO:0007669"/>
    <property type="project" value="TreeGrafter"/>
</dbReference>
<name>C6B8V8_RHILS</name>
<accession>C6B8V8</accession>
<evidence type="ECO:0000259" key="2">
    <source>
        <dbReference type="Pfam" id="PF08028"/>
    </source>
</evidence>
<protein>
    <submittedName>
        <fullName evidence="3">Acyl-CoA dehydrogenase type 2 domain protein</fullName>
    </submittedName>
</protein>
<reference evidence="3 4" key="1">
    <citation type="journal article" date="2010" name="Stand. Genomic Sci.">
        <title>Complete genome sequence of Rhizobium leguminosarum bv. trifolii strain WSM1325, an effective microsymbiont of annual Mediterranean clovers.</title>
        <authorList>
            <person name="Reeve W."/>
            <person name="O'Hara G."/>
            <person name="Chain P."/>
            <person name="Ardley J."/>
            <person name="Brau L."/>
            <person name="Nandesena K."/>
            <person name="Tiwari R."/>
            <person name="Copeland A."/>
            <person name="Nolan M."/>
            <person name="Han C."/>
            <person name="Brettin T."/>
            <person name="Land M."/>
            <person name="Ovchinikova G."/>
            <person name="Ivanova N."/>
            <person name="Mavromatis K."/>
            <person name="Markowitz V."/>
            <person name="Kyrpides N."/>
            <person name="Melino V."/>
            <person name="Denton M."/>
            <person name="Yates R."/>
            <person name="Howieson J."/>
        </authorList>
    </citation>
    <scope>NUCLEOTIDE SEQUENCE [LARGE SCALE GENOMIC DNA]</scope>
    <source>
        <strain evidence="4">WSM1325</strain>
        <plasmid evidence="4">Plasmid pR132503</plasmid>
    </source>
</reference>
<dbReference type="InterPro" id="IPR046373">
    <property type="entry name" value="Acyl-CoA_Oxase/DH_mid-dom_sf"/>
</dbReference>
<dbReference type="InterPro" id="IPR037069">
    <property type="entry name" value="AcylCoA_DH/ox_N_sf"/>
</dbReference>
<dbReference type="SUPFAM" id="SSF56645">
    <property type="entry name" value="Acyl-CoA dehydrogenase NM domain-like"/>
    <property type="match status" value="1"/>
</dbReference>
<gene>
    <name evidence="3" type="ordered locus">Rleg_5530</name>
</gene>
<organism evidence="3 4">
    <name type="scientific">Rhizobium leguminosarum bv. trifolii (strain WSM1325)</name>
    <dbReference type="NCBI Taxonomy" id="395491"/>
    <lineage>
        <taxon>Bacteria</taxon>
        <taxon>Pseudomonadati</taxon>
        <taxon>Pseudomonadota</taxon>
        <taxon>Alphaproteobacteria</taxon>
        <taxon>Hyphomicrobiales</taxon>
        <taxon>Rhizobiaceae</taxon>
        <taxon>Rhizobium/Agrobacterium group</taxon>
        <taxon>Rhizobium</taxon>
    </lineage>
</organism>
<geneLocation type="plasmid" evidence="3 4">
    <name>pR132503</name>
</geneLocation>
<evidence type="ECO:0000256" key="1">
    <source>
        <dbReference type="ARBA" id="ARBA00023002"/>
    </source>
</evidence>
<keyword evidence="1" id="KW-0560">Oxidoreductase</keyword>
<dbReference type="GO" id="GO:0050660">
    <property type="term" value="F:flavin adenine dinucleotide binding"/>
    <property type="evidence" value="ECO:0007669"/>
    <property type="project" value="InterPro"/>
</dbReference>
<dbReference type="Proteomes" id="UP000002256">
    <property type="component" value="Plasmid pR132503"/>
</dbReference>
<dbReference type="Gene3D" id="1.20.140.10">
    <property type="entry name" value="Butyryl-CoA Dehydrogenase, subunit A, domain 3"/>
    <property type="match status" value="1"/>
</dbReference>
<dbReference type="OrthoDB" id="7316074at2"/>
<feature type="domain" description="Acyl-CoA dehydrogenase C-terminal" evidence="2">
    <location>
        <begin position="265"/>
        <end position="397"/>
    </location>
</feature>
<dbReference type="SUPFAM" id="SSF47203">
    <property type="entry name" value="Acyl-CoA dehydrogenase C-terminal domain-like"/>
    <property type="match status" value="1"/>
</dbReference>
<evidence type="ECO:0000313" key="3">
    <source>
        <dbReference type="EMBL" id="ACS60346.1"/>
    </source>
</evidence>
<evidence type="ECO:0000313" key="4">
    <source>
        <dbReference type="Proteomes" id="UP000002256"/>
    </source>
</evidence>
<dbReference type="HOGENOM" id="CLU_018204_2_0_5"/>